<dbReference type="Bgee" id="ENSXETG00000033633">
    <property type="expression patterns" value="Expressed in brain and 11 other cell types or tissues"/>
</dbReference>
<dbReference type="Pfam" id="PF23464">
    <property type="entry name" value="WWE_3"/>
    <property type="match status" value="1"/>
</dbReference>
<evidence type="ECO:0000259" key="1">
    <source>
        <dbReference type="PROSITE" id="PS50918"/>
    </source>
</evidence>
<dbReference type="PANTHER" id="PTHR23509">
    <property type="entry name" value="PA-PL1 PHOSPHOLIPASE FAMILY"/>
    <property type="match status" value="1"/>
</dbReference>
<name>F7AM03_XENTR</name>
<proteinExistence type="predicted"/>
<dbReference type="AlphaFoldDB" id="F7AM03"/>
<sequence>MSSQEPQETSPSRVSTESFEMVDASQVYEAVTPHWFYHQVQDNRSPWFPFSREDSDKLEQAFSSGIGCNMTIVIPTRGGRYDVHLGSRKQRAVYWEEKESEVQRCTWFYKGEESRYVPYPEDFSQVLEVQCDSAVLESPFRDIIILHNPKLMVHYQPVGIPDEWGATPSEQGRPRTVKRGVENISVEIPSGEPSQIDHLVFMVHGIGPACDLQFRSIIQCVTDFHSVTLNLLPAHFKKATEEGLIGRYICDLVIPEHKSYIVPFVHSDIQRITLPSISRLRHFTNETVLDLFFYNSPTYCQTIVNTVCGEMDRIYSIFRERNPDFKGHVSVTGHSLGM</sequence>
<dbReference type="Ensembl" id="ENSXETT00000033235">
    <property type="protein sequence ID" value="ENSXETP00000033235"/>
    <property type="gene ID" value="ENSXETG00000033633"/>
</dbReference>
<dbReference type="InParanoid" id="F7AM03"/>
<feature type="domain" description="WWE" evidence="1">
    <location>
        <begin position="21"/>
        <end position="104"/>
    </location>
</feature>
<dbReference type="GeneTree" id="ENSGT00940000156808"/>
<dbReference type="InterPro" id="IPR058055">
    <property type="entry name" value="PA-PLA1"/>
</dbReference>
<accession>F7AM03</accession>
<dbReference type="PANTHER" id="PTHR23509:SF7">
    <property type="entry name" value="PHOSPHOLIPASE DDHD2"/>
    <property type="match status" value="1"/>
</dbReference>
<dbReference type="HOGENOM" id="CLU_779784_0_0_1"/>
<reference evidence="2" key="1">
    <citation type="journal article" date="2010" name="Science">
        <title>The genome of the Western clawed frog Xenopus tropicalis.</title>
        <authorList>
            <person name="Hellsten U."/>
            <person name="Harland R.M."/>
            <person name="Gilchrist M.J."/>
            <person name="Hendrix D."/>
            <person name="Jurka J."/>
            <person name="Kapitonov V."/>
            <person name="Ovcharenko I."/>
            <person name="Putnam N.H."/>
            <person name="Shu S."/>
            <person name="Taher L."/>
            <person name="Blitz I.L."/>
            <person name="Blumberg B."/>
            <person name="Dichmann D.S."/>
            <person name="Dubchak I."/>
            <person name="Amaya E."/>
            <person name="Detter J.C."/>
            <person name="Fletcher R."/>
            <person name="Gerhard D.S."/>
            <person name="Goodstein D."/>
            <person name="Graves T."/>
            <person name="Grigoriev I.V."/>
            <person name="Grimwood J."/>
            <person name="Kawashima T."/>
            <person name="Lindquist E."/>
            <person name="Lucas S.M."/>
            <person name="Mead P.E."/>
            <person name="Mitros T."/>
            <person name="Ogino H."/>
            <person name="Ohta Y."/>
            <person name="Poliakov A.V."/>
            <person name="Pollet N."/>
            <person name="Robert J."/>
            <person name="Salamov A."/>
            <person name="Sater A.K."/>
            <person name="Schmutz J."/>
            <person name="Terry A."/>
            <person name="Vize P.D."/>
            <person name="Warren W.C."/>
            <person name="Wells D."/>
            <person name="Wills A."/>
            <person name="Wilson R.K."/>
            <person name="Zimmerman L.B."/>
            <person name="Zorn A.M."/>
            <person name="Grainger R."/>
            <person name="Grammer T."/>
            <person name="Khokha M.K."/>
            <person name="Richardson P.M."/>
            <person name="Rokhsar D.S."/>
        </authorList>
    </citation>
    <scope>NUCLEOTIDE SEQUENCE [LARGE SCALE GENOMIC DNA]</scope>
    <source>
        <strain evidence="2">Nigerian</strain>
    </source>
</reference>
<organism evidence="2">
    <name type="scientific">Xenopus tropicalis</name>
    <name type="common">Western clawed frog</name>
    <name type="synonym">Silurana tropicalis</name>
    <dbReference type="NCBI Taxonomy" id="8364"/>
    <lineage>
        <taxon>Eukaryota</taxon>
        <taxon>Metazoa</taxon>
        <taxon>Chordata</taxon>
        <taxon>Craniata</taxon>
        <taxon>Vertebrata</taxon>
        <taxon>Euteleostomi</taxon>
        <taxon>Amphibia</taxon>
        <taxon>Batrachia</taxon>
        <taxon>Anura</taxon>
        <taxon>Pipoidea</taxon>
        <taxon>Pipidae</taxon>
        <taxon>Xenopodinae</taxon>
        <taxon>Xenopus</taxon>
        <taxon>Silurana</taxon>
    </lineage>
</organism>
<evidence type="ECO:0000313" key="2">
    <source>
        <dbReference type="Ensembl" id="ENSXETP00000033235"/>
    </source>
</evidence>
<dbReference type="Pfam" id="PF02825">
    <property type="entry name" value="WWE"/>
    <property type="match status" value="1"/>
</dbReference>
<dbReference type="InterPro" id="IPR004170">
    <property type="entry name" value="WWE_dom"/>
</dbReference>
<protein>
    <recommendedName>
        <fullName evidence="1">WWE domain-containing protein</fullName>
    </recommendedName>
</protein>
<reference evidence="2" key="2">
    <citation type="submission" date="2011-06" db="UniProtKB">
        <authorList>
            <consortium name="Ensembl"/>
        </authorList>
    </citation>
    <scope>IDENTIFICATION</scope>
</reference>
<dbReference type="SUPFAM" id="SSF117839">
    <property type="entry name" value="WWE domain"/>
    <property type="match status" value="1"/>
</dbReference>
<dbReference type="PROSITE" id="PS50918">
    <property type="entry name" value="WWE"/>
    <property type="match status" value="1"/>
</dbReference>
<dbReference type="InterPro" id="IPR057825">
    <property type="entry name" value="WWE_SEC23-DDH2"/>
</dbReference>
<dbReference type="InterPro" id="IPR037197">
    <property type="entry name" value="WWE_dom_sf"/>
</dbReference>
<dbReference type="eggNOG" id="KOG2308">
    <property type="taxonomic scope" value="Eukaryota"/>
</dbReference>